<evidence type="ECO:0000313" key="1">
    <source>
        <dbReference type="EMBL" id="MFB6490560.1"/>
    </source>
</evidence>
<dbReference type="Proteomes" id="UP000033636">
    <property type="component" value="Unassembled WGS sequence"/>
</dbReference>
<comment type="caution">
    <text evidence="1">The sequence shown here is derived from an EMBL/GenBank/DDBJ whole genome shotgun (WGS) entry which is preliminary data.</text>
</comment>
<evidence type="ECO:0000313" key="2">
    <source>
        <dbReference type="Proteomes" id="UP000033636"/>
    </source>
</evidence>
<proteinExistence type="predicted"/>
<accession>A0ACC6V0P5</accession>
<sequence length="282" mass="31453">MPDVFSDDERTLVIKNELELIGPPRDISNVSIYYASRWWTDFLKDLTNRYSSILLHILNIGRHNINSIVKSRPPLLRSSLGLQFIEFHDAVSRSLAKLDEAAELIKAAMITSSWHRAFRAAFLEAAKRHITGKVLVPYLGEVFSLGEDLRELGLEIFSYDRREDAAADAAMIGAGRVELANSACEAAKASYDSVLAFDSFYFSYDPLAELRCLVDRLRRGGKLVVANADAASLPSVAAVYLWGGGHTALAQKDLDNIIRITGLSKVAIYLRNPYYIAIFEKH</sequence>
<protein>
    <submittedName>
        <fullName evidence="1">Uncharacterized protein</fullName>
    </submittedName>
</protein>
<reference evidence="1" key="1">
    <citation type="submission" date="2024-07" db="EMBL/GenBank/DDBJ databases">
        <title>Metagenome and Metagenome-Assembled Genomes of Archaea from a hot spring from the geothermal field of Los Azufres, Mexico.</title>
        <authorList>
            <person name="Marin-Paredes R."/>
            <person name="Martinez-Romero E."/>
            <person name="Servin-Garciduenas L.E."/>
        </authorList>
    </citation>
    <scope>NUCLEOTIDE SEQUENCE</scope>
</reference>
<name>A0ACC6V0P5_9CREN</name>
<organism evidence="1 2">
    <name type="scientific">Thermoproteus sp. AZ2</name>
    <dbReference type="NCBI Taxonomy" id="1609232"/>
    <lineage>
        <taxon>Archaea</taxon>
        <taxon>Thermoproteota</taxon>
        <taxon>Thermoprotei</taxon>
        <taxon>Thermoproteales</taxon>
        <taxon>Thermoproteaceae</taxon>
        <taxon>Thermoproteus</taxon>
    </lineage>
</organism>
<gene>
    <name evidence="1" type="ORF">TU35_004830</name>
</gene>
<dbReference type="EMBL" id="JZWT02000010">
    <property type="protein sequence ID" value="MFB6490560.1"/>
    <property type="molecule type" value="Genomic_DNA"/>
</dbReference>